<organism evidence="9 10">
    <name type="scientific">Entomortierella chlamydospora</name>
    <dbReference type="NCBI Taxonomy" id="101097"/>
    <lineage>
        <taxon>Eukaryota</taxon>
        <taxon>Fungi</taxon>
        <taxon>Fungi incertae sedis</taxon>
        <taxon>Mucoromycota</taxon>
        <taxon>Mortierellomycotina</taxon>
        <taxon>Mortierellomycetes</taxon>
        <taxon>Mortierellales</taxon>
        <taxon>Mortierellaceae</taxon>
        <taxon>Entomortierella</taxon>
    </lineage>
</organism>
<dbReference type="SUPFAM" id="SSF56112">
    <property type="entry name" value="Protein kinase-like (PK-like)"/>
    <property type="match status" value="1"/>
</dbReference>
<feature type="compositionally biased region" description="Low complexity" evidence="7">
    <location>
        <begin position="373"/>
        <end position="391"/>
    </location>
</feature>
<feature type="region of interest" description="Disordered" evidence="7">
    <location>
        <begin position="201"/>
        <end position="228"/>
    </location>
</feature>
<feature type="region of interest" description="Disordered" evidence="7">
    <location>
        <begin position="1058"/>
        <end position="1078"/>
    </location>
</feature>
<evidence type="ECO:0000256" key="7">
    <source>
        <dbReference type="SAM" id="MobiDB-lite"/>
    </source>
</evidence>
<dbReference type="GO" id="GO:0004674">
    <property type="term" value="F:protein serine/threonine kinase activity"/>
    <property type="evidence" value="ECO:0007669"/>
    <property type="project" value="UniProtKB-KW"/>
</dbReference>
<keyword evidence="2" id="KW-0723">Serine/threonine-protein kinase</keyword>
<keyword evidence="5" id="KW-0418">Kinase</keyword>
<evidence type="ECO:0000313" key="10">
    <source>
        <dbReference type="Proteomes" id="UP000703661"/>
    </source>
</evidence>
<feature type="compositionally biased region" description="Polar residues" evidence="7">
    <location>
        <begin position="88"/>
        <end position="101"/>
    </location>
</feature>
<dbReference type="PANTHER" id="PTHR44167">
    <property type="entry name" value="OVARIAN-SPECIFIC SERINE/THREONINE-PROTEIN KINASE LOK-RELATED"/>
    <property type="match status" value="1"/>
</dbReference>
<dbReference type="Proteomes" id="UP000703661">
    <property type="component" value="Unassembled WGS sequence"/>
</dbReference>
<dbReference type="GO" id="GO:0044773">
    <property type="term" value="P:mitotic DNA damage checkpoint signaling"/>
    <property type="evidence" value="ECO:0007669"/>
    <property type="project" value="TreeGrafter"/>
</dbReference>
<dbReference type="InterPro" id="IPR011009">
    <property type="entry name" value="Kinase-like_dom_sf"/>
</dbReference>
<feature type="compositionally biased region" description="Basic and acidic residues" evidence="7">
    <location>
        <begin position="354"/>
        <end position="372"/>
    </location>
</feature>
<evidence type="ECO:0000256" key="5">
    <source>
        <dbReference type="ARBA" id="ARBA00022777"/>
    </source>
</evidence>
<keyword evidence="10" id="KW-1185">Reference proteome</keyword>
<dbReference type="InterPro" id="IPR000719">
    <property type="entry name" value="Prot_kinase_dom"/>
</dbReference>
<feature type="region of interest" description="Disordered" evidence="7">
    <location>
        <begin position="1"/>
        <end position="183"/>
    </location>
</feature>
<dbReference type="GO" id="GO:0005634">
    <property type="term" value="C:nucleus"/>
    <property type="evidence" value="ECO:0007669"/>
    <property type="project" value="TreeGrafter"/>
</dbReference>
<feature type="compositionally biased region" description="Polar residues" evidence="7">
    <location>
        <begin position="1058"/>
        <end position="1072"/>
    </location>
</feature>
<evidence type="ECO:0000256" key="3">
    <source>
        <dbReference type="ARBA" id="ARBA00022679"/>
    </source>
</evidence>
<evidence type="ECO:0000259" key="8">
    <source>
        <dbReference type="PROSITE" id="PS50011"/>
    </source>
</evidence>
<feature type="region of interest" description="Disordered" evidence="7">
    <location>
        <begin position="920"/>
        <end position="1038"/>
    </location>
</feature>
<evidence type="ECO:0000256" key="6">
    <source>
        <dbReference type="ARBA" id="ARBA00022840"/>
    </source>
</evidence>
<dbReference type="EC" id="2.7.11.1" evidence="1"/>
<accession>A0A9P6T5N4</accession>
<feature type="compositionally biased region" description="Polar residues" evidence="7">
    <location>
        <begin position="1"/>
        <end position="19"/>
    </location>
</feature>
<comment type="caution">
    <text evidence="9">The sequence shown here is derived from an EMBL/GenBank/DDBJ whole genome shotgun (WGS) entry which is preliminary data.</text>
</comment>
<dbReference type="GO" id="GO:0005524">
    <property type="term" value="F:ATP binding"/>
    <property type="evidence" value="ECO:0007669"/>
    <property type="project" value="UniProtKB-KW"/>
</dbReference>
<feature type="compositionally biased region" description="Basic and acidic residues" evidence="7">
    <location>
        <begin position="104"/>
        <end position="118"/>
    </location>
</feature>
<dbReference type="PANTHER" id="PTHR44167:SF23">
    <property type="entry name" value="CDC7 KINASE, ISOFORM A-RELATED"/>
    <property type="match status" value="1"/>
</dbReference>
<feature type="compositionally biased region" description="Polar residues" evidence="7">
    <location>
        <begin position="960"/>
        <end position="980"/>
    </location>
</feature>
<feature type="compositionally biased region" description="Polar residues" evidence="7">
    <location>
        <begin position="525"/>
        <end position="536"/>
    </location>
</feature>
<keyword evidence="6" id="KW-0067">ATP-binding</keyword>
<dbReference type="PROSITE" id="PS00108">
    <property type="entry name" value="PROTEIN_KINASE_ST"/>
    <property type="match status" value="1"/>
</dbReference>
<feature type="region of interest" description="Disordered" evidence="7">
    <location>
        <begin position="520"/>
        <end position="607"/>
    </location>
</feature>
<feature type="compositionally biased region" description="Polar residues" evidence="7">
    <location>
        <begin position="1016"/>
        <end position="1033"/>
    </location>
</feature>
<dbReference type="Gene3D" id="3.30.200.20">
    <property type="entry name" value="Phosphorylase Kinase, domain 1"/>
    <property type="match status" value="1"/>
</dbReference>
<dbReference type="Gene3D" id="1.10.510.10">
    <property type="entry name" value="Transferase(Phosphotransferase) domain 1"/>
    <property type="match status" value="3"/>
</dbReference>
<name>A0A9P6T5N4_9FUNG</name>
<dbReference type="AlphaFoldDB" id="A0A9P6T5N4"/>
<proteinExistence type="predicted"/>
<feature type="compositionally biased region" description="Low complexity" evidence="7">
    <location>
        <begin position="42"/>
        <end position="52"/>
    </location>
</feature>
<feature type="domain" description="Protein kinase" evidence="8">
    <location>
        <begin position="319"/>
        <end position="1117"/>
    </location>
</feature>
<evidence type="ECO:0000256" key="1">
    <source>
        <dbReference type="ARBA" id="ARBA00012513"/>
    </source>
</evidence>
<feature type="compositionally biased region" description="Polar residues" evidence="7">
    <location>
        <begin position="925"/>
        <end position="945"/>
    </location>
</feature>
<feature type="compositionally biased region" description="Basic and acidic residues" evidence="7">
    <location>
        <begin position="207"/>
        <end position="218"/>
    </location>
</feature>
<protein>
    <recommendedName>
        <fullName evidence="1">non-specific serine/threonine protein kinase</fullName>
        <ecNumber evidence="1">2.7.11.1</ecNumber>
    </recommendedName>
</protein>
<dbReference type="InterPro" id="IPR008271">
    <property type="entry name" value="Ser/Thr_kinase_AS"/>
</dbReference>
<feature type="compositionally biased region" description="Basic and acidic residues" evidence="7">
    <location>
        <begin position="545"/>
        <end position="559"/>
    </location>
</feature>
<gene>
    <name evidence="9" type="ORF">BGZ80_000896</name>
</gene>
<reference evidence="9" key="1">
    <citation type="journal article" date="2020" name="Fungal Divers.">
        <title>Resolving the Mortierellaceae phylogeny through synthesis of multi-gene phylogenetics and phylogenomics.</title>
        <authorList>
            <person name="Vandepol N."/>
            <person name="Liber J."/>
            <person name="Desiro A."/>
            <person name="Na H."/>
            <person name="Kennedy M."/>
            <person name="Barry K."/>
            <person name="Grigoriev I.V."/>
            <person name="Miller A.N."/>
            <person name="O'Donnell K."/>
            <person name="Stajich J.E."/>
            <person name="Bonito G."/>
        </authorList>
    </citation>
    <scope>NUCLEOTIDE SEQUENCE</scope>
    <source>
        <strain evidence="9">NRRL 2769</strain>
    </source>
</reference>
<sequence length="1122" mass="123043">MSRPSQSVEDSAMPSTPRTPTAKVLGARQSARAAAEGFKVSTPRAPRTPTRPLILHDPTSPSPMPMLRSRRDNSLPPLAQTIMGGLRSRQQIGQRTSKSNGVSVHEESESELEARRSSNVDPEIQIQPRLVVSIPISRNKRALEVNTDDTSEEENKYRRLSQNSRSNNSGNDHDPAQIGTIDSGFDGQAVEAHATKNRLLVRSTRSRTAEMQKKRLLDDDTENDVPGEPGKDLRTILEAVIQEPTDQSNFSVEIMDSPAIDIHETEIGAPDDPENIQDDLLNNIESDVEDGEAPVVVPEFVRKEMQEFEQGFNGLQGKFKLLDKIGEGTFSSVYKAIDLEYDIYDNSKWDYSMREHPAQPKEESKSSSDSTKDTVATTSAEAQPVETPPVEAAPVETGKIVAIKRIYVTSSPRRIENEIAILHNLSGHKNVIPLITAFRFKDQVIAVLPYFEHSDFREYYQTLPMEDIRCYLRALLNGLVHVHKHGIIHRDIKPSNFLYDTVTKTGVIVDFGLAHRQTPWPPIGSNRSRLKTSSGKPTPPIMNARDTDTPKTDDTDSKAKMSYPSKLVPSLPSSKRLDENPSGMAPTITSTSINVGNGKTPKVGSIPQNRVIATPSSLRKLGESPSVTKSVSVNNRMVGSGVNAKIDLLQQSRKDTTLSKIWKPGDALSSGLNATAATTISALNHVEGKSVNSKIDLMQQGRRDLTQSRTRKFTESIASAAPATIPPLISGSTAAMPTSMAARQGPGVNNTPMATNPTIQKTPNPPNAVPCGPSVSQAPNMSNHVRPRVFPAAPHAMTKREPGYIKKDPRPEMIVNRAGTRGFRAPEVLFRHSRQTVALDIWSVGVILTSFLTGRFPFFNSNDDADALIEMAILNGKQEMQKVAALFNRTFITNIPSIKDKGIPFIKLCRLLHPKRFNPPKGYGTQASNQESASTLPVSSVQQQGVDPAPGKRPDLHNLPDSQQKRYSSTSESTQLSPKSTAEGAVKSHNDLERPSTSKESTSRVHKGSLHIEVPTQPTRTTIPSESHTNPPNTAVDDVDTIDDSIILNVDEMLGDNSSVTNSNHTGNPKASSQKKHIVGTDSQEDLEEAVDLLERLLDLNPRTRVTAYQALKHPFLAERQP</sequence>
<keyword evidence="4" id="KW-0547">Nucleotide-binding</keyword>
<feature type="compositionally biased region" description="Polar residues" evidence="7">
    <location>
        <begin position="587"/>
        <end position="597"/>
    </location>
</feature>
<feature type="compositionally biased region" description="Low complexity" evidence="7">
    <location>
        <begin position="160"/>
        <end position="170"/>
    </location>
</feature>
<evidence type="ECO:0000256" key="4">
    <source>
        <dbReference type="ARBA" id="ARBA00022741"/>
    </source>
</evidence>
<feature type="compositionally biased region" description="Basic and acidic residues" evidence="7">
    <location>
        <begin position="986"/>
        <end position="1003"/>
    </location>
</feature>
<feature type="region of interest" description="Disordered" evidence="7">
    <location>
        <begin position="354"/>
        <end position="391"/>
    </location>
</feature>
<feature type="compositionally biased region" description="Low complexity" evidence="7">
    <location>
        <begin position="562"/>
        <end position="574"/>
    </location>
</feature>
<evidence type="ECO:0000256" key="2">
    <source>
        <dbReference type="ARBA" id="ARBA00022527"/>
    </source>
</evidence>
<dbReference type="EMBL" id="JAAAID010000012">
    <property type="protein sequence ID" value="KAG0024595.1"/>
    <property type="molecule type" value="Genomic_DNA"/>
</dbReference>
<dbReference type="Pfam" id="PF00069">
    <property type="entry name" value="Pkinase"/>
    <property type="match status" value="2"/>
</dbReference>
<keyword evidence="3" id="KW-0808">Transferase</keyword>
<dbReference type="PROSITE" id="PS50011">
    <property type="entry name" value="PROTEIN_KINASE_DOM"/>
    <property type="match status" value="1"/>
</dbReference>
<evidence type="ECO:0000313" key="9">
    <source>
        <dbReference type="EMBL" id="KAG0024595.1"/>
    </source>
</evidence>
<dbReference type="SMART" id="SM00220">
    <property type="entry name" value="S_TKc"/>
    <property type="match status" value="1"/>
</dbReference>